<reference evidence="1" key="1">
    <citation type="submission" date="2021-02" db="EMBL/GenBank/DDBJ databases">
        <authorList>
            <person name="Dougan E. K."/>
            <person name="Rhodes N."/>
            <person name="Thang M."/>
            <person name="Chan C."/>
        </authorList>
    </citation>
    <scope>NUCLEOTIDE SEQUENCE</scope>
</reference>
<gene>
    <name evidence="1" type="primary">Herc4</name>
    <name evidence="1" type="ORF">SNEC2469_LOCUS32445</name>
</gene>
<dbReference type="Proteomes" id="UP000601435">
    <property type="component" value="Unassembled WGS sequence"/>
</dbReference>
<dbReference type="EMBL" id="CAJNJA010082152">
    <property type="protein sequence ID" value="CAE7931705.1"/>
    <property type="molecule type" value="Genomic_DNA"/>
</dbReference>
<proteinExistence type="predicted"/>
<protein>
    <submittedName>
        <fullName evidence="1">Herc4 protein</fullName>
    </submittedName>
</protein>
<keyword evidence="2" id="KW-1185">Reference proteome</keyword>
<feature type="non-terminal residue" evidence="1">
    <location>
        <position position="1"/>
    </location>
</feature>
<name>A0A813C349_9DINO</name>
<dbReference type="OrthoDB" id="443707at2759"/>
<evidence type="ECO:0000313" key="1">
    <source>
        <dbReference type="EMBL" id="CAE7931705.1"/>
    </source>
</evidence>
<comment type="caution">
    <text evidence="1">The sequence shown here is derived from an EMBL/GenBank/DDBJ whole genome shotgun (WGS) entry which is preliminary data.</text>
</comment>
<dbReference type="AlphaFoldDB" id="A0A813C349"/>
<sequence length="140" mass="15925">VEFIRHGSSENIFEEIDDQEVTLGVLSQHHDFSFFEESLRYAHPFRKVIIMGMWITNQTNYTIDTMRGETHIETRRGTGTPGMLLCRLASLVTTRYVVFTDTHNIIASPMSILVDGRGFPVLPYVPASSWSCQQYSSCTS</sequence>
<organism evidence="1 2">
    <name type="scientific">Symbiodinium necroappetens</name>
    <dbReference type="NCBI Taxonomy" id="1628268"/>
    <lineage>
        <taxon>Eukaryota</taxon>
        <taxon>Sar</taxon>
        <taxon>Alveolata</taxon>
        <taxon>Dinophyceae</taxon>
        <taxon>Suessiales</taxon>
        <taxon>Symbiodiniaceae</taxon>
        <taxon>Symbiodinium</taxon>
    </lineage>
</organism>
<feature type="non-terminal residue" evidence="1">
    <location>
        <position position="140"/>
    </location>
</feature>
<evidence type="ECO:0000313" key="2">
    <source>
        <dbReference type="Proteomes" id="UP000601435"/>
    </source>
</evidence>
<accession>A0A813C349</accession>